<accession>A0A4R2H431</accession>
<comment type="caution">
    <text evidence="1">The sequence shown here is derived from an EMBL/GenBank/DDBJ whole genome shotgun (WGS) entry which is preliminary data.</text>
</comment>
<reference evidence="1 2" key="1">
    <citation type="submission" date="2019-03" db="EMBL/GenBank/DDBJ databases">
        <title>Genomic Encyclopedia of Type Strains, Phase IV (KMG-IV): sequencing the most valuable type-strain genomes for metagenomic binning, comparative biology and taxonomic classification.</title>
        <authorList>
            <person name="Goeker M."/>
        </authorList>
    </citation>
    <scope>NUCLEOTIDE SEQUENCE [LARGE SCALE GENOMIC DNA]</scope>
    <source>
        <strain evidence="1 2">DSM 103236</strain>
    </source>
</reference>
<name>A0A4R2H431_9SPHI</name>
<dbReference type="Proteomes" id="UP000295684">
    <property type="component" value="Unassembled WGS sequence"/>
</dbReference>
<evidence type="ECO:0000313" key="2">
    <source>
        <dbReference type="Proteomes" id="UP000295684"/>
    </source>
</evidence>
<organism evidence="1 2">
    <name type="scientific">Pedobacter psychrotolerans</name>
    <dbReference type="NCBI Taxonomy" id="1843235"/>
    <lineage>
        <taxon>Bacteria</taxon>
        <taxon>Pseudomonadati</taxon>
        <taxon>Bacteroidota</taxon>
        <taxon>Sphingobacteriia</taxon>
        <taxon>Sphingobacteriales</taxon>
        <taxon>Sphingobacteriaceae</taxon>
        <taxon>Pedobacter</taxon>
    </lineage>
</organism>
<dbReference type="AlphaFoldDB" id="A0A4R2H431"/>
<dbReference type="EMBL" id="SLWO01000009">
    <property type="protein sequence ID" value="TCO19946.1"/>
    <property type="molecule type" value="Genomic_DNA"/>
</dbReference>
<gene>
    <name evidence="1" type="ORF">EV200_109129</name>
</gene>
<proteinExistence type="predicted"/>
<protein>
    <submittedName>
        <fullName evidence="1">Uncharacterized protein</fullName>
    </submittedName>
</protein>
<sequence>MVVLSKRHQAIRVGKAGERDRETVEDERYMIY</sequence>
<evidence type="ECO:0000313" key="1">
    <source>
        <dbReference type="EMBL" id="TCO19946.1"/>
    </source>
</evidence>